<dbReference type="FunFam" id="1.10.10.10:FF:000001">
    <property type="entry name" value="LysR family transcriptional regulator"/>
    <property type="match status" value="1"/>
</dbReference>
<dbReference type="GO" id="GO:0032993">
    <property type="term" value="C:protein-DNA complex"/>
    <property type="evidence" value="ECO:0007669"/>
    <property type="project" value="TreeGrafter"/>
</dbReference>
<proteinExistence type="inferred from homology"/>
<evidence type="ECO:0000313" key="7">
    <source>
        <dbReference type="EMBL" id="MDC3980692.1"/>
    </source>
</evidence>
<keyword evidence="2" id="KW-0805">Transcription regulation</keyword>
<dbReference type="Pfam" id="PF00126">
    <property type="entry name" value="HTH_1"/>
    <property type="match status" value="1"/>
</dbReference>
<dbReference type="PROSITE" id="PS50931">
    <property type="entry name" value="HTH_LYSR"/>
    <property type="match status" value="1"/>
</dbReference>
<feature type="domain" description="HTH lysR-type" evidence="6">
    <location>
        <begin position="8"/>
        <end position="65"/>
    </location>
</feature>
<evidence type="ECO:0000256" key="4">
    <source>
        <dbReference type="ARBA" id="ARBA00023159"/>
    </source>
</evidence>
<dbReference type="EMBL" id="JAGTJJ010000003">
    <property type="protein sequence ID" value="MDC3980692.1"/>
    <property type="molecule type" value="Genomic_DNA"/>
</dbReference>
<evidence type="ECO:0000256" key="1">
    <source>
        <dbReference type="ARBA" id="ARBA00009437"/>
    </source>
</evidence>
<gene>
    <name evidence="7" type="ORF">KEG57_09310</name>
</gene>
<dbReference type="Gene3D" id="3.40.190.10">
    <property type="entry name" value="Periplasmic binding protein-like II"/>
    <property type="match status" value="2"/>
</dbReference>
<evidence type="ECO:0000259" key="6">
    <source>
        <dbReference type="PROSITE" id="PS50931"/>
    </source>
</evidence>
<keyword evidence="3" id="KW-0238">DNA-binding</keyword>
<keyword evidence="4" id="KW-0010">Activator</keyword>
<dbReference type="InterPro" id="IPR036388">
    <property type="entry name" value="WH-like_DNA-bd_sf"/>
</dbReference>
<reference evidence="7 8" key="1">
    <citation type="submission" date="2021-04" db="EMBL/GenBank/DDBJ databases">
        <title>Genome analysis of Polyangium sp.</title>
        <authorList>
            <person name="Li Y."/>
            <person name="Wang J."/>
        </authorList>
    </citation>
    <scope>NUCLEOTIDE SEQUENCE [LARGE SCALE GENOMIC DNA]</scope>
    <source>
        <strain evidence="7 8">SDU14</strain>
    </source>
</reference>
<keyword evidence="8" id="KW-1185">Reference proteome</keyword>
<dbReference type="Gene3D" id="1.10.10.10">
    <property type="entry name" value="Winged helix-like DNA-binding domain superfamily/Winged helix DNA-binding domain"/>
    <property type="match status" value="1"/>
</dbReference>
<keyword evidence="5" id="KW-0804">Transcription</keyword>
<dbReference type="InterPro" id="IPR036390">
    <property type="entry name" value="WH_DNA-bd_sf"/>
</dbReference>
<dbReference type="PANTHER" id="PTHR30346">
    <property type="entry name" value="TRANSCRIPTIONAL DUAL REGULATOR HCAR-RELATED"/>
    <property type="match status" value="1"/>
</dbReference>
<dbReference type="SUPFAM" id="SSF46785">
    <property type="entry name" value="Winged helix' DNA-binding domain"/>
    <property type="match status" value="1"/>
</dbReference>
<dbReference type="RefSeq" id="WP_272419301.1">
    <property type="nucleotide sequence ID" value="NZ_JAGTJJ010000003.1"/>
</dbReference>
<dbReference type="AlphaFoldDB" id="A0A9X4ARZ9"/>
<name>A0A9X4ARZ9_9BACT</name>
<evidence type="ECO:0000313" key="8">
    <source>
        <dbReference type="Proteomes" id="UP001151081"/>
    </source>
</evidence>
<sequence length="312" mass="33823">MRLSPHPVTLRQLQYVVAVADRKSFRKAADDCHVSQPSLSAQIQQAEEALGILLFERDRRTVTLTAAGAEIVARARALLVAADDLVDTARRFGDPFAGTLRLGVIPTIGPYLLPEIAPVLRERYPKLTFVWTEEKTSTLVQMLGQGALDGAIVALEADIGDRPHVVLGKDPFVFAAAPGHPLAGSRRPLKPEELEGERVLLLDDGHCFRDQALSFCSRAGAEEAGFRATSLATLTQMVAGGAGVTLLPNLAVPLENRRDALRIRPFASRSPARTLALVWRRGSALESTLRPVGDTLRSAYTLLTERAQAALR</sequence>
<dbReference type="PRINTS" id="PR00039">
    <property type="entry name" value="HTHLYSR"/>
</dbReference>
<dbReference type="InterPro" id="IPR000847">
    <property type="entry name" value="LysR_HTH_N"/>
</dbReference>
<comment type="similarity">
    <text evidence="1">Belongs to the LysR transcriptional regulatory family.</text>
</comment>
<evidence type="ECO:0000256" key="2">
    <source>
        <dbReference type="ARBA" id="ARBA00023015"/>
    </source>
</evidence>
<organism evidence="7 8">
    <name type="scientific">Polyangium jinanense</name>
    <dbReference type="NCBI Taxonomy" id="2829994"/>
    <lineage>
        <taxon>Bacteria</taxon>
        <taxon>Pseudomonadati</taxon>
        <taxon>Myxococcota</taxon>
        <taxon>Polyangia</taxon>
        <taxon>Polyangiales</taxon>
        <taxon>Polyangiaceae</taxon>
        <taxon>Polyangium</taxon>
    </lineage>
</organism>
<dbReference type="CDD" id="cd08411">
    <property type="entry name" value="PBP2_OxyR"/>
    <property type="match status" value="1"/>
</dbReference>
<evidence type="ECO:0000256" key="5">
    <source>
        <dbReference type="ARBA" id="ARBA00023163"/>
    </source>
</evidence>
<dbReference type="GO" id="GO:0003677">
    <property type="term" value="F:DNA binding"/>
    <property type="evidence" value="ECO:0007669"/>
    <property type="project" value="UniProtKB-KW"/>
</dbReference>
<comment type="caution">
    <text evidence="7">The sequence shown here is derived from an EMBL/GenBank/DDBJ whole genome shotgun (WGS) entry which is preliminary data.</text>
</comment>
<accession>A0A9X4ARZ9</accession>
<dbReference type="InterPro" id="IPR005119">
    <property type="entry name" value="LysR_subst-bd"/>
</dbReference>
<dbReference type="GO" id="GO:0003700">
    <property type="term" value="F:DNA-binding transcription factor activity"/>
    <property type="evidence" value="ECO:0007669"/>
    <property type="project" value="InterPro"/>
</dbReference>
<evidence type="ECO:0000256" key="3">
    <source>
        <dbReference type="ARBA" id="ARBA00023125"/>
    </source>
</evidence>
<dbReference type="PANTHER" id="PTHR30346:SF26">
    <property type="entry name" value="HYDROGEN PEROXIDE-INDUCIBLE GENES ACTIVATOR"/>
    <property type="match status" value="1"/>
</dbReference>
<dbReference type="Pfam" id="PF03466">
    <property type="entry name" value="LysR_substrate"/>
    <property type="match status" value="1"/>
</dbReference>
<protein>
    <submittedName>
        <fullName evidence="7">LysR family transcriptional regulator</fullName>
    </submittedName>
</protein>
<dbReference type="Proteomes" id="UP001151081">
    <property type="component" value="Unassembled WGS sequence"/>
</dbReference>
<dbReference type="SUPFAM" id="SSF53850">
    <property type="entry name" value="Periplasmic binding protein-like II"/>
    <property type="match status" value="1"/>
</dbReference>